<dbReference type="InterPro" id="IPR042257">
    <property type="entry name" value="DGOK_C"/>
</dbReference>
<protein>
    <submittedName>
        <fullName evidence="1">2-keto-3-deoxy-galactonokinase</fullName>
    </submittedName>
</protein>
<name>A0A369TND9_9RHOB</name>
<dbReference type="Proteomes" id="UP000253977">
    <property type="component" value="Unassembled WGS sequence"/>
</dbReference>
<dbReference type="Pfam" id="PF05035">
    <property type="entry name" value="DGOK"/>
    <property type="match status" value="1"/>
</dbReference>
<dbReference type="Gene3D" id="3.30.420.310">
    <property type="entry name" value="2-keto-3-deoxy-galactonokinase, C-terminal domain"/>
    <property type="match status" value="1"/>
</dbReference>
<evidence type="ECO:0000313" key="1">
    <source>
        <dbReference type="EMBL" id="RDD66700.1"/>
    </source>
</evidence>
<dbReference type="EMBL" id="QPMK01000005">
    <property type="protein sequence ID" value="RDD66700.1"/>
    <property type="molecule type" value="Genomic_DNA"/>
</dbReference>
<accession>A0A369TND9</accession>
<gene>
    <name evidence="1" type="ORF">DU478_08620</name>
</gene>
<dbReference type="GO" id="GO:0034194">
    <property type="term" value="P:D-galactonate catabolic process"/>
    <property type="evidence" value="ECO:0007669"/>
    <property type="project" value="InterPro"/>
</dbReference>
<proteinExistence type="predicted"/>
<dbReference type="OrthoDB" id="256574at2"/>
<keyword evidence="1" id="KW-0418">Kinase</keyword>
<dbReference type="InterPro" id="IPR007729">
    <property type="entry name" value="DGOK"/>
</dbReference>
<keyword evidence="1" id="KW-0808">Transferase</keyword>
<dbReference type="AlphaFoldDB" id="A0A369TND9"/>
<comment type="caution">
    <text evidence="1">The sequence shown here is derived from an EMBL/GenBank/DDBJ whole genome shotgun (WGS) entry which is preliminary data.</text>
</comment>
<sequence length="284" mass="29048">MAWIGGEISASGLALWLLDGANTVLDRRTLRLDALSLTDEGLAALLADLPGVADEGLPTVICGAGRDLAPTRAVPCAPLGPPQVRGHLHLLPGLHQASPADLMRGAETAIAGLIAAQPQFDGVVCLPGPATVWAQVSAEEVVSFRSFLTGDLFALLAGSNALQFHVAPDGWDDPAFDTALDETLSRPASLSAALAGLPAEAEITGLSKTEARARLAGLLIGAELAGAKPWWLGQNVAVLGDDALIRPYLRALHAQGVPAHGGDRGAATLAGLCAAKARLTGQTQ</sequence>
<dbReference type="GO" id="GO:0008671">
    <property type="term" value="F:2-dehydro-3-deoxygalactonokinase activity"/>
    <property type="evidence" value="ECO:0007669"/>
    <property type="project" value="InterPro"/>
</dbReference>
<organism evidence="1 2">
    <name type="scientific">Thalassococcus profundi</name>
    <dbReference type="NCBI Taxonomy" id="2282382"/>
    <lineage>
        <taxon>Bacteria</taxon>
        <taxon>Pseudomonadati</taxon>
        <taxon>Pseudomonadota</taxon>
        <taxon>Alphaproteobacteria</taxon>
        <taxon>Rhodobacterales</taxon>
        <taxon>Roseobacteraceae</taxon>
        <taxon>Thalassococcus</taxon>
    </lineage>
</organism>
<reference evidence="1 2" key="1">
    <citation type="submission" date="2018-07" db="EMBL/GenBank/DDBJ databases">
        <title>Thalassococcus profundi sp. nov., a marine bacterium isolated from deep seawater of Okinawa Trough.</title>
        <authorList>
            <person name="Yu M."/>
        </authorList>
    </citation>
    <scope>NUCLEOTIDE SEQUENCE [LARGE SCALE GENOMIC DNA]</scope>
    <source>
        <strain evidence="1 2">WRAS1</strain>
    </source>
</reference>
<evidence type="ECO:0000313" key="2">
    <source>
        <dbReference type="Proteomes" id="UP000253977"/>
    </source>
</evidence>
<keyword evidence="2" id="KW-1185">Reference proteome</keyword>